<proteinExistence type="predicted"/>
<accession>A0AC35EU90</accession>
<name>A0AC35EU90_9BILA</name>
<reference evidence="2" key="1">
    <citation type="submission" date="2022-11" db="UniProtKB">
        <authorList>
            <consortium name="WormBaseParasite"/>
        </authorList>
    </citation>
    <scope>IDENTIFICATION</scope>
</reference>
<sequence>MLPICGTNIPSDTINGYTKSQSNSPYLRLKYQPSHIGVLPPAGQKAKLILTENGTIPSSSPPPSAITNNDKIIKTMDYPTEDYTLLEACASCNIEIEFEPPSWHFSEFEIDKISKCDEPNLLDKACFDIEIIEERAEQSIPYLATLSGVSDVYSRTSIWSIPNRRKIKTSGNSALIVVALRNIESNLQLFNYLNSLFPMNVVVYDNTEIIYGQPSDLLVNQSSVGFIESPRYPEAYPRSIVKNYTIINKNKAGFIRLTFDDFHVHFQSELKVCIKNIF</sequence>
<protein>
    <submittedName>
        <fullName evidence="2">Uncharacterized protein</fullName>
    </submittedName>
</protein>
<dbReference type="WBParaSite" id="PS1159_v2.g10672.t1">
    <property type="protein sequence ID" value="PS1159_v2.g10672.t1"/>
    <property type="gene ID" value="PS1159_v2.g10672"/>
</dbReference>
<dbReference type="Proteomes" id="UP000887580">
    <property type="component" value="Unplaced"/>
</dbReference>
<evidence type="ECO:0000313" key="2">
    <source>
        <dbReference type="WBParaSite" id="PS1159_v2.g10672.t1"/>
    </source>
</evidence>
<evidence type="ECO:0000313" key="1">
    <source>
        <dbReference type="Proteomes" id="UP000887580"/>
    </source>
</evidence>
<organism evidence="1 2">
    <name type="scientific">Panagrolaimus sp. PS1159</name>
    <dbReference type="NCBI Taxonomy" id="55785"/>
    <lineage>
        <taxon>Eukaryota</taxon>
        <taxon>Metazoa</taxon>
        <taxon>Ecdysozoa</taxon>
        <taxon>Nematoda</taxon>
        <taxon>Chromadorea</taxon>
        <taxon>Rhabditida</taxon>
        <taxon>Tylenchina</taxon>
        <taxon>Panagrolaimomorpha</taxon>
        <taxon>Panagrolaimoidea</taxon>
        <taxon>Panagrolaimidae</taxon>
        <taxon>Panagrolaimus</taxon>
    </lineage>
</organism>